<sequence length="141" mass="15994">MVSPHLIKNLTNLDGVTHHLLCHVAIRGTVKEVTFWSTFQVQNNNSLPIEISCWLIFCTHSGGISSKNQYSALFSWKDLVKHPVCTIACQSINLEEPSRSFTAATIYDEEDSTVWYYLEITLCLRAPIEIETLLLVLLLNK</sequence>
<dbReference type="Pfam" id="PF25036">
    <property type="entry name" value="VPS13_VAB"/>
    <property type="match status" value="1"/>
</dbReference>
<keyword evidence="3" id="KW-1185">Reference proteome</keyword>
<organism evidence="2 3">
    <name type="scientific">Austropuccinia psidii MF-1</name>
    <dbReference type="NCBI Taxonomy" id="1389203"/>
    <lineage>
        <taxon>Eukaryota</taxon>
        <taxon>Fungi</taxon>
        <taxon>Dikarya</taxon>
        <taxon>Basidiomycota</taxon>
        <taxon>Pucciniomycotina</taxon>
        <taxon>Pucciniomycetes</taxon>
        <taxon>Pucciniales</taxon>
        <taxon>Sphaerophragmiaceae</taxon>
        <taxon>Austropuccinia</taxon>
    </lineage>
</organism>
<feature type="domain" description="Vacuolar protein sorting-associated protein 13 VPS13 adaptor binding" evidence="1">
    <location>
        <begin position="72"/>
        <end position="135"/>
    </location>
</feature>
<dbReference type="AlphaFoldDB" id="A0A9Q3KM51"/>
<dbReference type="Proteomes" id="UP000765509">
    <property type="component" value="Unassembled WGS sequence"/>
</dbReference>
<evidence type="ECO:0000313" key="2">
    <source>
        <dbReference type="EMBL" id="MBW0584248.1"/>
    </source>
</evidence>
<proteinExistence type="predicted"/>
<dbReference type="OrthoDB" id="2518958at2759"/>
<dbReference type="EMBL" id="AVOT02117354">
    <property type="protein sequence ID" value="MBW0584248.1"/>
    <property type="molecule type" value="Genomic_DNA"/>
</dbReference>
<dbReference type="InterPro" id="IPR009543">
    <property type="entry name" value="VPS13_VAB"/>
</dbReference>
<name>A0A9Q3KM51_9BASI</name>
<accession>A0A9Q3KM51</accession>
<reference evidence="2" key="1">
    <citation type="submission" date="2021-03" db="EMBL/GenBank/DDBJ databases">
        <title>Draft genome sequence of rust myrtle Austropuccinia psidii MF-1, a brazilian biotype.</title>
        <authorList>
            <person name="Quecine M.C."/>
            <person name="Pachon D.M.R."/>
            <person name="Bonatelli M.L."/>
            <person name="Correr F.H."/>
            <person name="Franceschini L.M."/>
            <person name="Leite T.F."/>
            <person name="Margarido G.R.A."/>
            <person name="Almeida C.A."/>
            <person name="Ferrarezi J.A."/>
            <person name="Labate C.A."/>
        </authorList>
    </citation>
    <scope>NUCLEOTIDE SEQUENCE</scope>
    <source>
        <strain evidence="2">MF-1</strain>
    </source>
</reference>
<comment type="caution">
    <text evidence="2">The sequence shown here is derived from an EMBL/GenBank/DDBJ whole genome shotgun (WGS) entry which is preliminary data.</text>
</comment>
<protein>
    <recommendedName>
        <fullName evidence="1">Vacuolar protein sorting-associated protein 13 VPS13 adaptor binding domain-containing protein</fullName>
    </recommendedName>
</protein>
<gene>
    <name evidence="2" type="ORF">O181_123963</name>
</gene>
<evidence type="ECO:0000313" key="3">
    <source>
        <dbReference type="Proteomes" id="UP000765509"/>
    </source>
</evidence>
<evidence type="ECO:0000259" key="1">
    <source>
        <dbReference type="Pfam" id="PF25036"/>
    </source>
</evidence>